<dbReference type="SMART" id="SM00342">
    <property type="entry name" value="HTH_ARAC"/>
    <property type="match status" value="1"/>
</dbReference>
<dbReference type="Gene3D" id="1.10.10.60">
    <property type="entry name" value="Homeodomain-like"/>
    <property type="match status" value="2"/>
</dbReference>
<accession>A0A4Z1BYF9</accession>
<comment type="caution">
    <text evidence="5">The sequence shown here is derived from an EMBL/GenBank/DDBJ whole genome shotgun (WGS) entry which is preliminary data.</text>
</comment>
<dbReference type="InterPro" id="IPR014710">
    <property type="entry name" value="RmlC-like_jellyroll"/>
</dbReference>
<keyword evidence="3" id="KW-0804">Transcription</keyword>
<evidence type="ECO:0000313" key="6">
    <source>
        <dbReference type="Proteomes" id="UP000297459"/>
    </source>
</evidence>
<reference evidence="5 6" key="1">
    <citation type="submission" date="2019-04" db="EMBL/GenBank/DDBJ databases">
        <title>Genomic characterization of Staphylococcus petrasii strains.</title>
        <authorList>
            <person name="Vrbovska V."/>
            <person name="Kovarovic V."/>
            <person name="Maslanova I."/>
            <person name="Indrakova A."/>
            <person name="Petras P."/>
            <person name="Sedo O."/>
            <person name="Svec P."/>
            <person name="Fisarova L."/>
            <person name="Sedlacek I."/>
            <person name="Doskar J."/>
            <person name="Pantucek R."/>
        </authorList>
    </citation>
    <scope>NUCLEOTIDE SEQUENCE [LARGE SCALE GENOMIC DNA]</scope>
    <source>
        <strain evidence="5 6">CCM 8529</strain>
    </source>
</reference>
<organism evidence="5 6">
    <name type="scientific">Staphylococcus pragensis</name>
    <dbReference type="NCBI Taxonomy" id="1611836"/>
    <lineage>
        <taxon>Bacteria</taxon>
        <taxon>Bacillati</taxon>
        <taxon>Bacillota</taxon>
        <taxon>Bacilli</taxon>
        <taxon>Bacillales</taxon>
        <taxon>Staphylococcaceae</taxon>
        <taxon>Staphylococcus</taxon>
    </lineage>
</organism>
<dbReference type="Pfam" id="PF12833">
    <property type="entry name" value="HTH_18"/>
    <property type="match status" value="1"/>
</dbReference>
<dbReference type="EMBL" id="SRPJ01000002">
    <property type="protein sequence ID" value="TGN27615.1"/>
    <property type="molecule type" value="Genomic_DNA"/>
</dbReference>
<dbReference type="InterPro" id="IPR018060">
    <property type="entry name" value="HTH_AraC"/>
</dbReference>
<keyword evidence="2" id="KW-0238">DNA-binding</keyword>
<sequence length="292" mass="34498">MINNFSVKLLKNIKISRQKESNIKLIYWLKGTGQITLNLDKFKMKTRDLMFIMLNDLYSIESKEDSVVVVMEIAFKDYLRFADDYIKLHGYIFSSIERKQMEPFIINLLEFECRKPRILHIKDKLVKHLCVELGYIQRKHRQNSKLENALVDEVHEYIIEHHNQKINRQDLANSLNMSNKELSQVIKYHTPYNNITQYINDVRLKLCLIDILKSKTLIQDIAFEHGFNHFPRFIALFNEKYGATPGQVRKNKQPLNLNNLKTKEMPFDEEAQLTHCRGKKSLSLITIIITSI</sequence>
<dbReference type="GO" id="GO:0043565">
    <property type="term" value="F:sequence-specific DNA binding"/>
    <property type="evidence" value="ECO:0007669"/>
    <property type="project" value="InterPro"/>
</dbReference>
<dbReference type="AlphaFoldDB" id="A0A4Z1BYF9"/>
<evidence type="ECO:0000259" key="4">
    <source>
        <dbReference type="PROSITE" id="PS01124"/>
    </source>
</evidence>
<dbReference type="InterPro" id="IPR009057">
    <property type="entry name" value="Homeodomain-like_sf"/>
</dbReference>
<gene>
    <name evidence="5" type="ORF">E2558_07140</name>
</gene>
<evidence type="ECO:0000313" key="5">
    <source>
        <dbReference type="EMBL" id="TGN27615.1"/>
    </source>
</evidence>
<keyword evidence="6" id="KW-1185">Reference proteome</keyword>
<dbReference type="SUPFAM" id="SSF46689">
    <property type="entry name" value="Homeodomain-like"/>
    <property type="match status" value="1"/>
</dbReference>
<evidence type="ECO:0000256" key="3">
    <source>
        <dbReference type="ARBA" id="ARBA00023163"/>
    </source>
</evidence>
<feature type="domain" description="HTH araC/xylS-type" evidence="4">
    <location>
        <begin position="152"/>
        <end position="251"/>
    </location>
</feature>
<proteinExistence type="predicted"/>
<dbReference type="Gene3D" id="2.60.120.10">
    <property type="entry name" value="Jelly Rolls"/>
    <property type="match status" value="1"/>
</dbReference>
<dbReference type="PANTHER" id="PTHR43280">
    <property type="entry name" value="ARAC-FAMILY TRANSCRIPTIONAL REGULATOR"/>
    <property type="match status" value="1"/>
</dbReference>
<dbReference type="RefSeq" id="WP_126565839.1">
    <property type="nucleotide sequence ID" value="NZ_BMCY01000002.1"/>
</dbReference>
<name>A0A4Z1BYF9_9STAP</name>
<dbReference type="GO" id="GO:0003700">
    <property type="term" value="F:DNA-binding transcription factor activity"/>
    <property type="evidence" value="ECO:0007669"/>
    <property type="project" value="InterPro"/>
</dbReference>
<dbReference type="PROSITE" id="PS01124">
    <property type="entry name" value="HTH_ARAC_FAMILY_2"/>
    <property type="match status" value="1"/>
</dbReference>
<evidence type="ECO:0000256" key="2">
    <source>
        <dbReference type="ARBA" id="ARBA00023125"/>
    </source>
</evidence>
<evidence type="ECO:0000256" key="1">
    <source>
        <dbReference type="ARBA" id="ARBA00023015"/>
    </source>
</evidence>
<dbReference type="PANTHER" id="PTHR43280:SF34">
    <property type="entry name" value="ARAC-FAMILY TRANSCRIPTIONAL REGULATOR"/>
    <property type="match status" value="1"/>
</dbReference>
<dbReference type="Proteomes" id="UP000297459">
    <property type="component" value="Unassembled WGS sequence"/>
</dbReference>
<protein>
    <submittedName>
        <fullName evidence="5">AraC family transcriptional regulator</fullName>
    </submittedName>
</protein>
<keyword evidence="1" id="KW-0805">Transcription regulation</keyword>